<reference evidence="1" key="1">
    <citation type="submission" date="2023-05" db="EMBL/GenBank/DDBJ databases">
        <authorList>
            <consortium name="ELIXIR-Norway"/>
        </authorList>
    </citation>
    <scope>NUCLEOTIDE SEQUENCE</scope>
</reference>
<gene>
    <name evidence="1" type="ORF">MRATA1EN3_LOCUS23156</name>
</gene>
<evidence type="ECO:0000313" key="2">
    <source>
        <dbReference type="Proteomes" id="UP001162501"/>
    </source>
</evidence>
<protein>
    <submittedName>
        <fullName evidence="1">Uncharacterized protein</fullName>
    </submittedName>
</protein>
<accession>A0ACB0FGN2</accession>
<evidence type="ECO:0000313" key="1">
    <source>
        <dbReference type="EMBL" id="CAI9711943.1"/>
    </source>
</evidence>
<dbReference type="EMBL" id="OX596090">
    <property type="protein sequence ID" value="CAI9711943.1"/>
    <property type="molecule type" value="Genomic_DNA"/>
</dbReference>
<dbReference type="Proteomes" id="UP001162501">
    <property type="component" value="Chromosome 6"/>
</dbReference>
<organism evidence="1 2">
    <name type="scientific">Rangifer tarandus platyrhynchus</name>
    <name type="common">Svalbard reindeer</name>
    <dbReference type="NCBI Taxonomy" id="3082113"/>
    <lineage>
        <taxon>Eukaryota</taxon>
        <taxon>Metazoa</taxon>
        <taxon>Chordata</taxon>
        <taxon>Craniata</taxon>
        <taxon>Vertebrata</taxon>
        <taxon>Euteleostomi</taxon>
        <taxon>Mammalia</taxon>
        <taxon>Eutheria</taxon>
        <taxon>Laurasiatheria</taxon>
        <taxon>Artiodactyla</taxon>
        <taxon>Ruminantia</taxon>
        <taxon>Pecora</taxon>
        <taxon>Cervidae</taxon>
        <taxon>Odocoileinae</taxon>
        <taxon>Rangifer</taxon>
    </lineage>
</organism>
<proteinExistence type="predicted"/>
<sequence length="96" mass="10067">MHPALPCRPSRARAARGGPRLLALPACRPIGSQTRAGREGLGGPCARDAHPSAPPGLGEALRSGTASWQRRPRPEPGAGELSVPLVLNQPLRKLSR</sequence>
<name>A0ACB0FGN2_RANTA</name>